<dbReference type="AlphaFoldDB" id="A0A850LGK8"/>
<dbReference type="PANTHER" id="PTHR46211">
    <property type="entry name" value="GLYCEROPHOSPHORYL DIESTER PHOSPHODIESTERASE"/>
    <property type="match status" value="1"/>
</dbReference>
<reference evidence="3 4" key="1">
    <citation type="journal article" date="2020" name="Proc. Natl. Acad. Sci. U.S.A.">
        <title>Ecological drivers of bacterial community assembly in synthetic phycospheres.</title>
        <authorList>
            <person name="Fu H."/>
            <person name="Uchimiya M."/>
            <person name="Gore J."/>
            <person name="Moran M.A."/>
        </authorList>
    </citation>
    <scope>NUCLEOTIDE SEQUENCE [LARGE SCALE GENOMIC DNA]</scope>
    <source>
        <strain evidence="3">HF-Din03</strain>
    </source>
</reference>
<proteinExistence type="predicted"/>
<dbReference type="PROSITE" id="PS50007">
    <property type="entry name" value="PIPLC_X_DOMAIN"/>
    <property type="match status" value="1"/>
</dbReference>
<dbReference type="InterPro" id="IPR030395">
    <property type="entry name" value="GP_PDE_dom"/>
</dbReference>
<sequence length="312" mass="34228">MNGFSQLEGLRGHPSVVRVIGHRGARGVMPENTLEGFAFTLAAGVRALEFDVVMTADGVPVVTHNHHLANAMTRDGQGHWLTGAERQVAEMTYAEIRALDVGGLDGRTVYGRRFPDQAFLTGIHVPRLGELLDLCAGYGDQAPYLLLELKSDPALMHDHAARAEMVAAVLADVRRYRMEPRTVMHSFDWALLGECRRQAPDLPTSYLSQLPENADDPGEDSAKPVGPDYDRMTESLPQAVASAGGQLWCPYFLDVTPELVAEAHDLGLIVLTWTVNEPEDIRRMATTGVDGIVTDYPGRTQRILIDMGLSWT</sequence>
<dbReference type="Pfam" id="PF03009">
    <property type="entry name" value="GDPD"/>
    <property type="match status" value="1"/>
</dbReference>
<dbReference type="InterPro" id="IPR017946">
    <property type="entry name" value="PLC-like_Pdiesterase_TIM-brl"/>
</dbReference>
<organism evidence="3 4">
    <name type="scientific">Ruegeria pomeroyi</name>
    <dbReference type="NCBI Taxonomy" id="89184"/>
    <lineage>
        <taxon>Bacteria</taxon>
        <taxon>Pseudomonadati</taxon>
        <taxon>Pseudomonadota</taxon>
        <taxon>Alphaproteobacteria</taxon>
        <taxon>Rhodobacterales</taxon>
        <taxon>Roseobacteraceae</taxon>
        <taxon>Ruegeria</taxon>
    </lineage>
</organism>
<gene>
    <name evidence="3" type="ORF">HW564_06825</name>
</gene>
<accession>A0A850LGK8</accession>
<dbReference type="SUPFAM" id="SSF51695">
    <property type="entry name" value="PLC-like phosphodiesterases"/>
    <property type="match status" value="1"/>
</dbReference>
<dbReference type="PANTHER" id="PTHR46211:SF14">
    <property type="entry name" value="GLYCEROPHOSPHODIESTER PHOSPHODIESTERASE"/>
    <property type="match status" value="1"/>
</dbReference>
<dbReference type="GO" id="GO:0008081">
    <property type="term" value="F:phosphoric diester hydrolase activity"/>
    <property type="evidence" value="ECO:0007669"/>
    <property type="project" value="InterPro"/>
</dbReference>
<dbReference type="OMA" id="VVSHDPW"/>
<evidence type="ECO:0000313" key="4">
    <source>
        <dbReference type="Proteomes" id="UP000565723"/>
    </source>
</evidence>
<feature type="region of interest" description="Disordered" evidence="1">
    <location>
        <begin position="203"/>
        <end position="229"/>
    </location>
</feature>
<name>A0A850LGK8_9RHOB</name>
<dbReference type="PROSITE" id="PS51704">
    <property type="entry name" value="GP_PDE"/>
    <property type="match status" value="1"/>
</dbReference>
<dbReference type="CDD" id="cd08567">
    <property type="entry name" value="GDPD_SpGDE_like"/>
    <property type="match status" value="1"/>
</dbReference>
<evidence type="ECO:0000256" key="1">
    <source>
        <dbReference type="SAM" id="MobiDB-lite"/>
    </source>
</evidence>
<dbReference type="RefSeq" id="WP_011046003.1">
    <property type="nucleotide sequence ID" value="NZ_CP076685.1"/>
</dbReference>
<protein>
    <submittedName>
        <fullName evidence="3">Glycerophosphodiester phosphodiesterase</fullName>
    </submittedName>
</protein>
<dbReference type="SMR" id="A0A850LGK8"/>
<dbReference type="Gene3D" id="3.20.20.190">
    <property type="entry name" value="Phosphatidylinositol (PI) phosphodiesterase"/>
    <property type="match status" value="1"/>
</dbReference>
<comment type="caution">
    <text evidence="3">The sequence shown here is derived from an EMBL/GenBank/DDBJ whole genome shotgun (WGS) entry which is preliminary data.</text>
</comment>
<evidence type="ECO:0000259" key="2">
    <source>
        <dbReference type="PROSITE" id="PS51704"/>
    </source>
</evidence>
<dbReference type="Proteomes" id="UP000565723">
    <property type="component" value="Unassembled WGS sequence"/>
</dbReference>
<feature type="domain" description="GP-PDE" evidence="2">
    <location>
        <begin position="17"/>
        <end position="304"/>
    </location>
</feature>
<dbReference type="GO" id="GO:0006629">
    <property type="term" value="P:lipid metabolic process"/>
    <property type="evidence" value="ECO:0007669"/>
    <property type="project" value="InterPro"/>
</dbReference>
<dbReference type="EMBL" id="JABXIY010000015">
    <property type="protein sequence ID" value="NVK96625.1"/>
    <property type="molecule type" value="Genomic_DNA"/>
</dbReference>
<evidence type="ECO:0000313" key="3">
    <source>
        <dbReference type="EMBL" id="NVK96625.1"/>
    </source>
</evidence>